<dbReference type="Gene3D" id="3.30.565.10">
    <property type="entry name" value="Histidine kinase-like ATPase, C-terminal domain"/>
    <property type="match status" value="1"/>
</dbReference>
<dbReference type="PANTHER" id="PTHR34220:SF7">
    <property type="entry name" value="SENSOR HISTIDINE KINASE YPDA"/>
    <property type="match status" value="1"/>
</dbReference>
<comment type="catalytic activity">
    <reaction evidence="1">
        <text>ATP + protein L-histidine = ADP + protein N-phospho-L-histidine.</text>
        <dbReference type="EC" id="2.7.13.3"/>
    </reaction>
</comment>
<evidence type="ECO:0000256" key="1">
    <source>
        <dbReference type="ARBA" id="ARBA00000085"/>
    </source>
</evidence>
<keyword evidence="16" id="KW-1185">Reference proteome</keyword>
<keyword evidence="8" id="KW-0418">Kinase</keyword>
<dbReference type="Pfam" id="PF06580">
    <property type="entry name" value="His_kinase"/>
    <property type="match status" value="1"/>
</dbReference>
<keyword evidence="7" id="KW-0547">Nucleotide-binding</keyword>
<dbReference type="SMART" id="SM00304">
    <property type="entry name" value="HAMP"/>
    <property type="match status" value="1"/>
</dbReference>
<dbReference type="InterPro" id="IPR050640">
    <property type="entry name" value="Bact_2-comp_sensor_kinase"/>
</dbReference>
<feature type="transmembrane region" description="Helical" evidence="12">
    <location>
        <begin position="289"/>
        <end position="311"/>
    </location>
</feature>
<dbReference type="GO" id="GO:0005524">
    <property type="term" value="F:ATP binding"/>
    <property type="evidence" value="ECO:0007669"/>
    <property type="project" value="UniProtKB-KW"/>
</dbReference>
<evidence type="ECO:0000259" key="14">
    <source>
        <dbReference type="PROSITE" id="PS50885"/>
    </source>
</evidence>
<dbReference type="PRINTS" id="PR00344">
    <property type="entry name" value="BCTRLSENSOR"/>
</dbReference>
<dbReference type="AlphaFoldDB" id="A0A6L8UU91"/>
<dbReference type="PROSITE" id="PS50109">
    <property type="entry name" value="HIS_KIN"/>
    <property type="match status" value="1"/>
</dbReference>
<dbReference type="GO" id="GO:0000155">
    <property type="term" value="F:phosphorelay sensor kinase activity"/>
    <property type="evidence" value="ECO:0007669"/>
    <property type="project" value="InterPro"/>
</dbReference>
<evidence type="ECO:0000256" key="6">
    <source>
        <dbReference type="ARBA" id="ARBA00022679"/>
    </source>
</evidence>
<evidence type="ECO:0000313" key="16">
    <source>
        <dbReference type="Proteomes" id="UP000481087"/>
    </source>
</evidence>
<evidence type="ECO:0000256" key="5">
    <source>
        <dbReference type="ARBA" id="ARBA00022553"/>
    </source>
</evidence>
<dbReference type="SMART" id="SM00387">
    <property type="entry name" value="HATPase_c"/>
    <property type="match status" value="1"/>
</dbReference>
<keyword evidence="10" id="KW-0902">Two-component regulatory system</keyword>
<keyword evidence="5" id="KW-0597">Phosphoprotein</keyword>
<dbReference type="InterPro" id="IPR036890">
    <property type="entry name" value="HATPase_C_sf"/>
</dbReference>
<evidence type="ECO:0000259" key="13">
    <source>
        <dbReference type="PROSITE" id="PS50109"/>
    </source>
</evidence>
<dbReference type="Proteomes" id="UP000481087">
    <property type="component" value="Unassembled WGS sequence"/>
</dbReference>
<keyword evidence="12" id="KW-1133">Transmembrane helix</keyword>
<dbReference type="InterPro" id="IPR010559">
    <property type="entry name" value="Sig_transdc_His_kin_internal"/>
</dbReference>
<dbReference type="Pfam" id="PF02518">
    <property type="entry name" value="HATPase_c"/>
    <property type="match status" value="1"/>
</dbReference>
<sequence>MSRWLDVLRNMRFKQKLILSYLVVSLIPLALLGTYSYNQSKLFIQRQAIQGLQNTVATLARGMNDKTEQVERTVDSVVMNTGLQRIFGTNYTSLTLLSEDLRNYVSPYFSMIKNMNTDILQLTVYTSGSMPEYGEFILSLNRIKETSQWYKDGVELKKTGWFLEGTELAVYRQFPTILYNQMTGILYLKLNIERFFDSLTSVTTAQSAREGIFISDPNNRIVYSKNKDSMAIQKQMLQNPKRSTGMIEVGGLPYIMIQEPLHQANWTLYYYIPVQDISMDATSIVKATIALILTCMVLLVALISIFSHSMIKRIYHLNKLMKQVQLGNLQMDIRSESRDEIGELTNRFGVMLRRINELVTEVYQNKLIQKEAEFKALQAQINPHFLYNTLSVINWKSLKIGATDISHVVTMLSRFYRTALNRGESLTTLKDELQNTQSFLEIQLVMHDYSFEVSYQIDDEIYQYDTVNLSIQPLVENAIVHGIDQKQEGGGKLTIMALANKDAIEIHVTDNGPGIDKMLLGEILIKQSKGYGLKNVNERIKLVFGKEYGIDVISEVGRGTTMKMTIPKYRNTK</sequence>
<keyword evidence="12" id="KW-0812">Transmembrane</keyword>
<dbReference type="InterPro" id="IPR003594">
    <property type="entry name" value="HATPase_dom"/>
</dbReference>
<dbReference type="GO" id="GO:0005886">
    <property type="term" value="C:plasma membrane"/>
    <property type="evidence" value="ECO:0007669"/>
    <property type="project" value="UniProtKB-SubCell"/>
</dbReference>
<dbReference type="PROSITE" id="PS50885">
    <property type="entry name" value="HAMP"/>
    <property type="match status" value="1"/>
</dbReference>
<evidence type="ECO:0000256" key="9">
    <source>
        <dbReference type="ARBA" id="ARBA00022840"/>
    </source>
</evidence>
<dbReference type="EC" id="2.7.13.3" evidence="3"/>
<evidence type="ECO:0000256" key="7">
    <source>
        <dbReference type="ARBA" id="ARBA00022741"/>
    </source>
</evidence>
<dbReference type="InterPro" id="IPR004358">
    <property type="entry name" value="Sig_transdc_His_kin-like_C"/>
</dbReference>
<evidence type="ECO:0000256" key="4">
    <source>
        <dbReference type="ARBA" id="ARBA00022475"/>
    </source>
</evidence>
<feature type="domain" description="Histidine kinase" evidence="13">
    <location>
        <begin position="471"/>
        <end position="570"/>
    </location>
</feature>
<protein>
    <recommendedName>
        <fullName evidence="3">histidine kinase</fullName>
        <ecNumber evidence="3">2.7.13.3</ecNumber>
    </recommendedName>
</protein>
<evidence type="ECO:0000256" key="10">
    <source>
        <dbReference type="ARBA" id="ARBA00023012"/>
    </source>
</evidence>
<keyword evidence="11 12" id="KW-0472">Membrane</keyword>
<keyword evidence="9" id="KW-0067">ATP-binding</keyword>
<feature type="domain" description="HAMP" evidence="14">
    <location>
        <begin position="308"/>
        <end position="360"/>
    </location>
</feature>
<evidence type="ECO:0000256" key="8">
    <source>
        <dbReference type="ARBA" id="ARBA00022777"/>
    </source>
</evidence>
<organism evidence="15 16">
    <name type="scientific">Paenibacillus silvestris</name>
    <dbReference type="NCBI Taxonomy" id="2606219"/>
    <lineage>
        <taxon>Bacteria</taxon>
        <taxon>Bacillati</taxon>
        <taxon>Bacillota</taxon>
        <taxon>Bacilli</taxon>
        <taxon>Bacillales</taxon>
        <taxon>Paenibacillaceae</taxon>
        <taxon>Paenibacillus</taxon>
    </lineage>
</organism>
<dbReference type="Gene3D" id="6.10.340.10">
    <property type="match status" value="1"/>
</dbReference>
<dbReference type="Pfam" id="PF00672">
    <property type="entry name" value="HAMP"/>
    <property type="match status" value="1"/>
</dbReference>
<name>A0A6L8UU91_9BACL</name>
<dbReference type="InterPro" id="IPR005467">
    <property type="entry name" value="His_kinase_dom"/>
</dbReference>
<gene>
    <name evidence="15" type="ORF">GQF01_01950</name>
</gene>
<evidence type="ECO:0000256" key="2">
    <source>
        <dbReference type="ARBA" id="ARBA00004651"/>
    </source>
</evidence>
<evidence type="ECO:0000256" key="3">
    <source>
        <dbReference type="ARBA" id="ARBA00012438"/>
    </source>
</evidence>
<comment type="subcellular location">
    <subcellularLocation>
        <location evidence="2">Cell membrane</location>
        <topology evidence="2">Multi-pass membrane protein</topology>
    </subcellularLocation>
</comment>
<evidence type="ECO:0000256" key="11">
    <source>
        <dbReference type="ARBA" id="ARBA00023136"/>
    </source>
</evidence>
<dbReference type="CDD" id="cd06225">
    <property type="entry name" value="HAMP"/>
    <property type="match status" value="1"/>
</dbReference>
<dbReference type="SUPFAM" id="SSF55874">
    <property type="entry name" value="ATPase domain of HSP90 chaperone/DNA topoisomerase II/histidine kinase"/>
    <property type="match status" value="1"/>
</dbReference>
<dbReference type="RefSeq" id="WP_161405213.1">
    <property type="nucleotide sequence ID" value="NZ_WTUZ01000005.1"/>
</dbReference>
<reference evidence="15 16" key="1">
    <citation type="submission" date="2019-12" db="EMBL/GenBank/DDBJ databases">
        <title>Paenibacillus sp. nov. sp. isolated from soil.</title>
        <authorList>
            <person name="Kim J."/>
            <person name="Jeong S.E."/>
            <person name="Jung H.S."/>
            <person name="Jeon C.O."/>
        </authorList>
    </citation>
    <scope>NUCLEOTIDE SEQUENCE [LARGE SCALE GENOMIC DNA]</scope>
    <source>
        <strain evidence="15 16">5J-6</strain>
    </source>
</reference>
<keyword evidence="6" id="KW-0808">Transferase</keyword>
<evidence type="ECO:0000256" key="12">
    <source>
        <dbReference type="SAM" id="Phobius"/>
    </source>
</evidence>
<keyword evidence="4" id="KW-1003">Cell membrane</keyword>
<dbReference type="InterPro" id="IPR003660">
    <property type="entry name" value="HAMP_dom"/>
</dbReference>
<evidence type="ECO:0000313" key="15">
    <source>
        <dbReference type="EMBL" id="MZQ80902.1"/>
    </source>
</evidence>
<dbReference type="SUPFAM" id="SSF158472">
    <property type="entry name" value="HAMP domain-like"/>
    <property type="match status" value="1"/>
</dbReference>
<comment type="caution">
    <text evidence="15">The sequence shown here is derived from an EMBL/GenBank/DDBJ whole genome shotgun (WGS) entry which is preliminary data.</text>
</comment>
<accession>A0A6L8UU91</accession>
<dbReference type="PANTHER" id="PTHR34220">
    <property type="entry name" value="SENSOR HISTIDINE KINASE YPDA"/>
    <property type="match status" value="1"/>
</dbReference>
<dbReference type="EMBL" id="WTUZ01000005">
    <property type="protein sequence ID" value="MZQ80902.1"/>
    <property type="molecule type" value="Genomic_DNA"/>
</dbReference>
<proteinExistence type="predicted"/>